<organism evidence="1 2">
    <name type="scientific">Racocetra persica</name>
    <dbReference type="NCBI Taxonomy" id="160502"/>
    <lineage>
        <taxon>Eukaryota</taxon>
        <taxon>Fungi</taxon>
        <taxon>Fungi incertae sedis</taxon>
        <taxon>Mucoromycota</taxon>
        <taxon>Glomeromycotina</taxon>
        <taxon>Glomeromycetes</taxon>
        <taxon>Diversisporales</taxon>
        <taxon>Gigasporaceae</taxon>
        <taxon>Racocetra</taxon>
    </lineage>
</organism>
<protein>
    <submittedName>
        <fullName evidence="1">22223_t:CDS:1</fullName>
    </submittedName>
</protein>
<evidence type="ECO:0000313" key="2">
    <source>
        <dbReference type="Proteomes" id="UP000789920"/>
    </source>
</evidence>
<comment type="caution">
    <text evidence="1">The sequence shown here is derived from an EMBL/GenBank/DDBJ whole genome shotgun (WGS) entry which is preliminary data.</text>
</comment>
<feature type="non-terminal residue" evidence="1">
    <location>
        <position position="1"/>
    </location>
</feature>
<reference evidence="1" key="1">
    <citation type="submission" date="2021-06" db="EMBL/GenBank/DDBJ databases">
        <authorList>
            <person name="Kallberg Y."/>
            <person name="Tangrot J."/>
            <person name="Rosling A."/>
        </authorList>
    </citation>
    <scope>NUCLEOTIDE SEQUENCE</scope>
    <source>
        <strain evidence="1">MA461A</strain>
    </source>
</reference>
<evidence type="ECO:0000313" key="1">
    <source>
        <dbReference type="EMBL" id="CAG8757057.1"/>
    </source>
</evidence>
<name>A0ACA9QMK3_9GLOM</name>
<sequence>YSSSNSSNSTIVNSNMATIYNSAHNDENSDNEENQLYPSIQLQNRP</sequence>
<dbReference type="Proteomes" id="UP000789920">
    <property type="component" value="Unassembled WGS sequence"/>
</dbReference>
<gene>
    <name evidence="1" type="ORF">RPERSI_LOCUS14793</name>
</gene>
<accession>A0ACA9QMK3</accession>
<proteinExistence type="predicted"/>
<dbReference type="EMBL" id="CAJVQC010034692">
    <property type="protein sequence ID" value="CAG8757057.1"/>
    <property type="molecule type" value="Genomic_DNA"/>
</dbReference>
<keyword evidence="2" id="KW-1185">Reference proteome</keyword>